<dbReference type="Gene3D" id="2.60.120.1000">
    <property type="match status" value="1"/>
</dbReference>
<proteinExistence type="predicted"/>
<evidence type="ECO:0000256" key="5">
    <source>
        <dbReference type="SAM" id="SignalP"/>
    </source>
</evidence>
<dbReference type="PANTHER" id="PTHR16146">
    <property type="entry name" value="INTELECTIN"/>
    <property type="match status" value="1"/>
</dbReference>
<dbReference type="PANTHER" id="PTHR16146:SF46">
    <property type="entry name" value="INTELECTIN-1A-RELATED"/>
    <property type="match status" value="1"/>
</dbReference>
<sequence>MAVTILNVLIRISLLHNAVATFPKANLYRNLKQQTAFGNFQLYQHQKLVGTKIASSLVSDIIDCTFNCVSETLCKSFNIAASPDSENLYLCELLNIDKHRVSIDNLQVNLAFNHYSPWVIVFFFNSTPPPPPQPPPPVPPPLRLNFLSNISHCLIIITFVHQGKTCSEIKSHSPQATSGSYVIDPDGEGGYQPFSVFCDMTDKNRVGVTVVGHDSEDRILVKGYEAKGSYVRNVVYIGASVTQLAALATNSTNCEQFIKYECYHSTLLIYGYGWWVSRDNIKIRYWGGATPADSNKCACGVTNSCVVSSRGCNCDKNDAIWREDSGLLTEKSHLPVTQLRFGDTGNSEEYGYHTLGKFKCYGMT</sequence>
<dbReference type="Proteomes" id="UP001159405">
    <property type="component" value="Unassembled WGS sequence"/>
</dbReference>
<feature type="signal peptide" evidence="5">
    <location>
        <begin position="1"/>
        <end position="20"/>
    </location>
</feature>
<keyword evidence="4" id="KW-1015">Disulfide bond</keyword>
<dbReference type="NCBIfam" id="NF040941">
    <property type="entry name" value="GGGWT_bact"/>
    <property type="match status" value="1"/>
</dbReference>
<evidence type="ECO:0000256" key="3">
    <source>
        <dbReference type="ARBA" id="ARBA00023119"/>
    </source>
</evidence>
<dbReference type="InterPro" id="IPR000885">
    <property type="entry name" value="Fib_collagen_C"/>
</dbReference>
<accession>A0ABN8QQB3</accession>
<name>A0ABN8QQB3_9CNID</name>
<protein>
    <recommendedName>
        <fullName evidence="6">Fibrillar collagen NC1 domain-containing protein</fullName>
    </recommendedName>
</protein>
<keyword evidence="8" id="KW-1185">Reference proteome</keyword>
<dbReference type="InterPro" id="IPR036056">
    <property type="entry name" value="Fibrinogen-like_C"/>
</dbReference>
<dbReference type="Pfam" id="PF01410">
    <property type="entry name" value="COLFI"/>
    <property type="match status" value="1"/>
</dbReference>
<evidence type="ECO:0000313" key="8">
    <source>
        <dbReference type="Proteomes" id="UP001159405"/>
    </source>
</evidence>
<evidence type="ECO:0000256" key="1">
    <source>
        <dbReference type="ARBA" id="ARBA00004613"/>
    </source>
</evidence>
<evidence type="ECO:0000256" key="4">
    <source>
        <dbReference type="ARBA" id="ARBA00023157"/>
    </source>
</evidence>
<evidence type="ECO:0000259" key="6">
    <source>
        <dbReference type="Pfam" id="PF01410"/>
    </source>
</evidence>
<comment type="caution">
    <text evidence="7">The sequence shown here is derived from an EMBL/GenBank/DDBJ whole genome shotgun (WGS) entry which is preliminary data.</text>
</comment>
<keyword evidence="3" id="KW-0176">Collagen</keyword>
<comment type="subcellular location">
    <subcellularLocation>
        <location evidence="1">Secreted</location>
    </subcellularLocation>
</comment>
<dbReference type="SUPFAM" id="SSF56496">
    <property type="entry name" value="Fibrinogen C-terminal domain-like"/>
    <property type="match status" value="1"/>
</dbReference>
<gene>
    <name evidence="7" type="ORF">PLOB_00009405</name>
</gene>
<keyword evidence="2" id="KW-0964">Secreted</keyword>
<evidence type="ECO:0000313" key="7">
    <source>
        <dbReference type="EMBL" id="CAH3168779.1"/>
    </source>
</evidence>
<feature type="chain" id="PRO_5045789453" description="Fibrillar collagen NC1 domain-containing protein" evidence="5">
    <location>
        <begin position="21"/>
        <end position="364"/>
    </location>
</feature>
<organism evidence="7 8">
    <name type="scientific">Porites lobata</name>
    <dbReference type="NCBI Taxonomy" id="104759"/>
    <lineage>
        <taxon>Eukaryota</taxon>
        <taxon>Metazoa</taxon>
        <taxon>Cnidaria</taxon>
        <taxon>Anthozoa</taxon>
        <taxon>Hexacorallia</taxon>
        <taxon>Scleractinia</taxon>
        <taxon>Fungiina</taxon>
        <taxon>Poritidae</taxon>
        <taxon>Porites</taxon>
    </lineage>
</organism>
<evidence type="ECO:0000256" key="2">
    <source>
        <dbReference type="ARBA" id="ARBA00022525"/>
    </source>
</evidence>
<reference evidence="7 8" key="1">
    <citation type="submission" date="2022-05" db="EMBL/GenBank/DDBJ databases">
        <authorList>
            <consortium name="Genoscope - CEA"/>
            <person name="William W."/>
        </authorList>
    </citation>
    <scope>NUCLEOTIDE SEQUENCE [LARGE SCALE GENOMIC DNA]</scope>
</reference>
<dbReference type="EMBL" id="CALNXK010000146">
    <property type="protein sequence ID" value="CAH3168779.1"/>
    <property type="molecule type" value="Genomic_DNA"/>
</dbReference>
<keyword evidence="5" id="KW-0732">Signal</keyword>
<feature type="domain" description="Fibrillar collagen NC1" evidence="6">
    <location>
        <begin position="162"/>
        <end position="204"/>
    </location>
</feature>